<protein>
    <submittedName>
        <fullName evidence="1">Rpn family recombination-promoting nuclease/putative transposase</fullName>
    </submittedName>
</protein>
<reference evidence="1" key="1">
    <citation type="journal article" date="2021" name="PeerJ">
        <title>Extensive microbial diversity within the chicken gut microbiome revealed by metagenomics and culture.</title>
        <authorList>
            <person name="Gilroy R."/>
            <person name="Ravi A."/>
            <person name="Getino M."/>
            <person name="Pursley I."/>
            <person name="Horton D.L."/>
            <person name="Alikhan N.F."/>
            <person name="Baker D."/>
            <person name="Gharbi K."/>
            <person name="Hall N."/>
            <person name="Watson M."/>
            <person name="Adriaenssens E.M."/>
            <person name="Foster-Nyarko E."/>
            <person name="Jarju S."/>
            <person name="Secka A."/>
            <person name="Antonio M."/>
            <person name="Oren A."/>
            <person name="Chaudhuri R.R."/>
            <person name="La Ragione R."/>
            <person name="Hildebrand F."/>
            <person name="Pallen M.J."/>
        </authorList>
    </citation>
    <scope>NUCLEOTIDE SEQUENCE</scope>
    <source>
        <strain evidence="1">ChiBcec1-1630</strain>
    </source>
</reference>
<evidence type="ECO:0000313" key="2">
    <source>
        <dbReference type="Proteomes" id="UP000823922"/>
    </source>
</evidence>
<accession>A0A9D2QMX1</accession>
<organism evidence="1 2">
    <name type="scientific">Candidatus Eisenbergiella intestinigallinarum</name>
    <dbReference type="NCBI Taxonomy" id="2838549"/>
    <lineage>
        <taxon>Bacteria</taxon>
        <taxon>Bacillati</taxon>
        <taxon>Bacillota</taxon>
        <taxon>Clostridia</taxon>
        <taxon>Lachnospirales</taxon>
        <taxon>Lachnospiraceae</taxon>
        <taxon>Eisenbergiella</taxon>
    </lineage>
</organism>
<proteinExistence type="predicted"/>
<name>A0A9D2QMX1_9FIRM</name>
<sequence>MGKQNDVLLDYFDDNERFADLCNGVLFGGRPVIDPEKLEDASERYTQRGKDGKGRNIYRSRYRDVKKRLKDGGMLRILAVEAQELVDYSMPLRCMNYDVQEYLKQLRRLQEGNDRRDVYHTAAERFCRLLKSDRLAPVYTICLYHGEEEWDGPVSLKEMMDFGNGPELFRSHFQDYSFVLVRADQPMDYGKFRTSLREVLEILSCRKDKNGLMELMNRRKEYRSLDRETMEVIAVMTNNRKLMEDVEAYRVDEKYDLCEALKGIREDGIEIGIEKGIEKGMAAGLEKGIHGMIVSLRECAVPDAVILQKLQKRFALTAEKAEAYLQEAQD</sequence>
<gene>
    <name evidence="1" type="ORF">H9926_13495</name>
</gene>
<evidence type="ECO:0000313" key="1">
    <source>
        <dbReference type="EMBL" id="HJC89014.1"/>
    </source>
</evidence>
<dbReference type="Proteomes" id="UP000823922">
    <property type="component" value="Unassembled WGS sequence"/>
</dbReference>
<comment type="caution">
    <text evidence="1">The sequence shown here is derived from an EMBL/GenBank/DDBJ whole genome shotgun (WGS) entry which is preliminary data.</text>
</comment>
<reference evidence="1" key="2">
    <citation type="submission" date="2021-04" db="EMBL/GenBank/DDBJ databases">
        <authorList>
            <person name="Gilroy R."/>
        </authorList>
    </citation>
    <scope>NUCLEOTIDE SEQUENCE</scope>
    <source>
        <strain evidence="1">ChiBcec1-1630</strain>
    </source>
</reference>
<dbReference type="AlphaFoldDB" id="A0A9D2QMX1"/>
<dbReference type="EMBL" id="DWVS01000347">
    <property type="protein sequence ID" value="HJC89014.1"/>
    <property type="molecule type" value="Genomic_DNA"/>
</dbReference>